<feature type="region of interest" description="Disordered" evidence="1">
    <location>
        <begin position="90"/>
        <end position="142"/>
    </location>
</feature>
<accession>J3MU93</accession>
<protein>
    <submittedName>
        <fullName evidence="2">Uncharacterized protein</fullName>
    </submittedName>
</protein>
<sequence length="179" mass="19263">MDANKQLCCNKYAKKSVRKPPKMYNMFTIMQTMKVQIMTHAKILKFGNLSSGSLGIGIAHGGELLLLEALEGLLVRPGLEGEVGLGVEADAEDDDGEEGGDVAGQLPVLPLPRLGVPRPAPSPPPPRRRSDAARSRARSMPPAAAVEIPGIELLLCVSVTRGWREKKRVESEDDVGFVN</sequence>
<feature type="compositionally biased region" description="Low complexity" evidence="1">
    <location>
        <begin position="103"/>
        <end position="117"/>
    </location>
</feature>
<dbReference type="HOGENOM" id="CLU_1505707_0_0_1"/>
<evidence type="ECO:0000313" key="3">
    <source>
        <dbReference type="Proteomes" id="UP000006038"/>
    </source>
</evidence>
<dbReference type="Gramene" id="OB08G26740.1">
    <property type="protein sequence ID" value="OB08G26740.1"/>
    <property type="gene ID" value="OB08G26740"/>
</dbReference>
<proteinExistence type="predicted"/>
<evidence type="ECO:0000256" key="1">
    <source>
        <dbReference type="SAM" id="MobiDB-lite"/>
    </source>
</evidence>
<reference evidence="2" key="2">
    <citation type="submission" date="2013-04" db="UniProtKB">
        <authorList>
            <consortium name="EnsemblPlants"/>
        </authorList>
    </citation>
    <scope>IDENTIFICATION</scope>
</reference>
<dbReference type="AlphaFoldDB" id="J3MU93"/>
<reference evidence="2" key="1">
    <citation type="journal article" date="2013" name="Nat. Commun.">
        <title>Whole-genome sequencing of Oryza brachyantha reveals mechanisms underlying Oryza genome evolution.</title>
        <authorList>
            <person name="Chen J."/>
            <person name="Huang Q."/>
            <person name="Gao D."/>
            <person name="Wang J."/>
            <person name="Lang Y."/>
            <person name="Liu T."/>
            <person name="Li B."/>
            <person name="Bai Z."/>
            <person name="Luis Goicoechea J."/>
            <person name="Liang C."/>
            <person name="Chen C."/>
            <person name="Zhang W."/>
            <person name="Sun S."/>
            <person name="Liao Y."/>
            <person name="Zhang X."/>
            <person name="Yang L."/>
            <person name="Song C."/>
            <person name="Wang M."/>
            <person name="Shi J."/>
            <person name="Liu G."/>
            <person name="Liu J."/>
            <person name="Zhou H."/>
            <person name="Zhou W."/>
            <person name="Yu Q."/>
            <person name="An N."/>
            <person name="Chen Y."/>
            <person name="Cai Q."/>
            <person name="Wang B."/>
            <person name="Liu B."/>
            <person name="Min J."/>
            <person name="Huang Y."/>
            <person name="Wu H."/>
            <person name="Li Z."/>
            <person name="Zhang Y."/>
            <person name="Yin Y."/>
            <person name="Song W."/>
            <person name="Jiang J."/>
            <person name="Jackson S.A."/>
            <person name="Wing R.A."/>
            <person name="Wang J."/>
            <person name="Chen M."/>
        </authorList>
    </citation>
    <scope>NUCLEOTIDE SEQUENCE [LARGE SCALE GENOMIC DNA]</scope>
    <source>
        <strain evidence="2">cv. IRGC 101232</strain>
    </source>
</reference>
<feature type="compositionally biased region" description="Acidic residues" evidence="1">
    <location>
        <begin position="90"/>
        <end position="100"/>
    </location>
</feature>
<organism evidence="2">
    <name type="scientific">Oryza brachyantha</name>
    <name type="common">malo sina</name>
    <dbReference type="NCBI Taxonomy" id="4533"/>
    <lineage>
        <taxon>Eukaryota</taxon>
        <taxon>Viridiplantae</taxon>
        <taxon>Streptophyta</taxon>
        <taxon>Embryophyta</taxon>
        <taxon>Tracheophyta</taxon>
        <taxon>Spermatophyta</taxon>
        <taxon>Magnoliopsida</taxon>
        <taxon>Liliopsida</taxon>
        <taxon>Poales</taxon>
        <taxon>Poaceae</taxon>
        <taxon>BOP clade</taxon>
        <taxon>Oryzoideae</taxon>
        <taxon>Oryzeae</taxon>
        <taxon>Oryzinae</taxon>
        <taxon>Oryza</taxon>
    </lineage>
</organism>
<dbReference type="Proteomes" id="UP000006038">
    <property type="component" value="Chromosome 8"/>
</dbReference>
<name>J3MU93_ORYBR</name>
<evidence type="ECO:0000313" key="2">
    <source>
        <dbReference type="EnsemblPlants" id="OB08G26740.1"/>
    </source>
</evidence>
<dbReference type="EnsemblPlants" id="OB08G26740.1">
    <property type="protein sequence ID" value="OB08G26740.1"/>
    <property type="gene ID" value="OB08G26740"/>
</dbReference>
<keyword evidence="3" id="KW-1185">Reference proteome</keyword>